<accession>A0A7J9K483</accession>
<evidence type="ECO:0000313" key="1">
    <source>
        <dbReference type="EMBL" id="MBA0841240.1"/>
    </source>
</evidence>
<protein>
    <submittedName>
        <fullName evidence="1">Uncharacterized protein</fullName>
    </submittedName>
</protein>
<reference evidence="1 2" key="1">
    <citation type="journal article" date="2019" name="Genome Biol. Evol.">
        <title>Insights into the evolution of the New World diploid cottons (Gossypium, subgenus Houzingenia) based on genome sequencing.</title>
        <authorList>
            <person name="Grover C.E."/>
            <person name="Arick M.A. 2nd"/>
            <person name="Thrash A."/>
            <person name="Conover J.L."/>
            <person name="Sanders W.S."/>
            <person name="Peterson D.G."/>
            <person name="Frelichowski J.E."/>
            <person name="Scheffler J.A."/>
            <person name="Scheffler B.E."/>
            <person name="Wendel J.F."/>
        </authorList>
    </citation>
    <scope>NUCLEOTIDE SEQUENCE [LARGE SCALE GENOMIC DNA]</scope>
    <source>
        <strain evidence="1">6</strain>
        <tissue evidence="1">Leaf</tissue>
    </source>
</reference>
<dbReference type="PANTHER" id="PTHR46692:SF1">
    <property type="entry name" value="NUCLEOSIDE HYDROLASE 3-RELATED"/>
    <property type="match status" value="1"/>
</dbReference>
<proteinExistence type="predicted"/>
<dbReference type="EMBL" id="JABFAE010000011">
    <property type="protein sequence ID" value="MBA0841240.1"/>
    <property type="molecule type" value="Genomic_DNA"/>
</dbReference>
<dbReference type="PANTHER" id="PTHR46692">
    <property type="entry name" value="INOSINE-URIDINE PREFERRING NUCLEOSIDE HYDROLASE FAMILY PROTEIN"/>
    <property type="match status" value="1"/>
</dbReference>
<evidence type="ECO:0000313" key="2">
    <source>
        <dbReference type="Proteomes" id="UP000593575"/>
    </source>
</evidence>
<organism evidence="1 2">
    <name type="scientific">Gossypium armourianum</name>
    <dbReference type="NCBI Taxonomy" id="34283"/>
    <lineage>
        <taxon>Eukaryota</taxon>
        <taxon>Viridiplantae</taxon>
        <taxon>Streptophyta</taxon>
        <taxon>Embryophyta</taxon>
        <taxon>Tracheophyta</taxon>
        <taxon>Spermatophyta</taxon>
        <taxon>Magnoliopsida</taxon>
        <taxon>eudicotyledons</taxon>
        <taxon>Gunneridae</taxon>
        <taxon>Pentapetalae</taxon>
        <taxon>rosids</taxon>
        <taxon>malvids</taxon>
        <taxon>Malvales</taxon>
        <taxon>Malvaceae</taxon>
        <taxon>Malvoideae</taxon>
        <taxon>Gossypium</taxon>
    </lineage>
</organism>
<sequence>MMGWDDIPVGLGDVFAMNQSDNVFPPVGDCKYAKAIPHGSERFLDSDTLYGLAQHLPQSHRSIPSNKYAEFNVSPSVFRIVSLRIRINITLISLKNQRKVGLFPEILERLNLASITPEVQFVKRQLFKLYALEQIHH</sequence>
<name>A0A7J9K483_9ROSI</name>
<dbReference type="Proteomes" id="UP000593575">
    <property type="component" value="Unassembled WGS sequence"/>
</dbReference>
<keyword evidence="2" id="KW-1185">Reference proteome</keyword>
<dbReference type="AlphaFoldDB" id="A0A7J9K483"/>
<comment type="caution">
    <text evidence="1">The sequence shown here is derived from an EMBL/GenBank/DDBJ whole genome shotgun (WGS) entry which is preliminary data.</text>
</comment>
<gene>
    <name evidence="1" type="ORF">Goarm_003742</name>
</gene>